<dbReference type="GO" id="GO:0005769">
    <property type="term" value="C:early endosome"/>
    <property type="evidence" value="ECO:0007669"/>
    <property type="project" value="TreeGrafter"/>
</dbReference>
<dbReference type="GO" id="GO:0033691">
    <property type="term" value="F:sialic acid binding"/>
    <property type="evidence" value="ECO:0007669"/>
    <property type="project" value="TreeGrafter"/>
</dbReference>
<dbReference type="InterPro" id="IPR007110">
    <property type="entry name" value="Ig-like_dom"/>
</dbReference>
<feature type="domain" description="Ig-like" evidence="1">
    <location>
        <begin position="65"/>
        <end position="156"/>
    </location>
</feature>
<dbReference type="EMBL" id="KZ308157">
    <property type="protein sequence ID" value="KAG8223338.1"/>
    <property type="molecule type" value="Genomic_DNA"/>
</dbReference>
<dbReference type="Gene3D" id="2.60.40.10">
    <property type="entry name" value="Immunoglobulins"/>
    <property type="match status" value="2"/>
</dbReference>
<evidence type="ECO:0000313" key="3">
    <source>
        <dbReference type="Proteomes" id="UP000792457"/>
    </source>
</evidence>
<keyword evidence="3" id="KW-1185">Reference proteome</keyword>
<accession>A0A8K0NVI4</accession>
<comment type="caution">
    <text evidence="2">The sequence shown here is derived from an EMBL/GenBank/DDBJ whole genome shotgun (WGS) entry which is preliminary data.</text>
</comment>
<dbReference type="PANTHER" id="PTHR46958">
    <property type="entry name" value="B-CELL RECEPTOR CD22"/>
    <property type="match status" value="1"/>
</dbReference>
<name>A0A8K0NVI4_LADFU</name>
<dbReference type="OrthoDB" id="6244967at2759"/>
<dbReference type="AlphaFoldDB" id="A0A8K0NVI4"/>
<dbReference type="CDD" id="cd00096">
    <property type="entry name" value="Ig"/>
    <property type="match status" value="1"/>
</dbReference>
<organism evidence="2 3">
    <name type="scientific">Ladona fulva</name>
    <name type="common">Scarce chaser dragonfly</name>
    <name type="synonym">Libellula fulva</name>
    <dbReference type="NCBI Taxonomy" id="123851"/>
    <lineage>
        <taxon>Eukaryota</taxon>
        <taxon>Metazoa</taxon>
        <taxon>Ecdysozoa</taxon>
        <taxon>Arthropoda</taxon>
        <taxon>Hexapoda</taxon>
        <taxon>Insecta</taxon>
        <taxon>Pterygota</taxon>
        <taxon>Palaeoptera</taxon>
        <taxon>Odonata</taxon>
        <taxon>Epiprocta</taxon>
        <taxon>Anisoptera</taxon>
        <taxon>Libelluloidea</taxon>
        <taxon>Libellulidae</taxon>
        <taxon>Ladona</taxon>
    </lineage>
</organism>
<dbReference type="InterPro" id="IPR036179">
    <property type="entry name" value="Ig-like_dom_sf"/>
</dbReference>
<dbReference type="GO" id="GO:0050859">
    <property type="term" value="P:negative regulation of B cell receptor signaling pathway"/>
    <property type="evidence" value="ECO:0007669"/>
    <property type="project" value="TreeGrafter"/>
</dbReference>
<dbReference type="GO" id="GO:0019903">
    <property type="term" value="F:protein phosphatase binding"/>
    <property type="evidence" value="ECO:0007669"/>
    <property type="project" value="TreeGrafter"/>
</dbReference>
<protein>
    <recommendedName>
        <fullName evidence="1">Ig-like domain-containing protein</fullName>
    </recommendedName>
</protein>
<gene>
    <name evidence="2" type="ORF">J437_LFUL001215</name>
</gene>
<feature type="non-terminal residue" evidence="2">
    <location>
        <position position="1"/>
    </location>
</feature>
<reference evidence="2" key="1">
    <citation type="submission" date="2013-04" db="EMBL/GenBank/DDBJ databases">
        <authorList>
            <person name="Qu J."/>
            <person name="Murali S.C."/>
            <person name="Bandaranaike D."/>
            <person name="Bellair M."/>
            <person name="Blankenburg K."/>
            <person name="Chao H."/>
            <person name="Dinh H."/>
            <person name="Doddapaneni H."/>
            <person name="Downs B."/>
            <person name="Dugan-Rocha S."/>
            <person name="Elkadiri S."/>
            <person name="Gnanaolivu R.D."/>
            <person name="Hernandez B."/>
            <person name="Javaid M."/>
            <person name="Jayaseelan J.C."/>
            <person name="Lee S."/>
            <person name="Li M."/>
            <person name="Ming W."/>
            <person name="Munidasa M."/>
            <person name="Muniz J."/>
            <person name="Nguyen L."/>
            <person name="Ongeri F."/>
            <person name="Osuji N."/>
            <person name="Pu L.-L."/>
            <person name="Puazo M."/>
            <person name="Qu C."/>
            <person name="Quiroz J."/>
            <person name="Raj R."/>
            <person name="Weissenberger G."/>
            <person name="Xin Y."/>
            <person name="Zou X."/>
            <person name="Han Y."/>
            <person name="Richards S."/>
            <person name="Worley K."/>
            <person name="Muzny D."/>
            <person name="Gibbs R."/>
        </authorList>
    </citation>
    <scope>NUCLEOTIDE SEQUENCE</scope>
    <source>
        <strain evidence="2">Sampled in the wild</strain>
    </source>
</reference>
<dbReference type="GO" id="GO:0070062">
    <property type="term" value="C:extracellular exosome"/>
    <property type="evidence" value="ECO:0007669"/>
    <property type="project" value="TreeGrafter"/>
</dbReference>
<dbReference type="PANTHER" id="PTHR46958:SF1">
    <property type="entry name" value="B-CELL RECEPTOR CD22"/>
    <property type="match status" value="1"/>
</dbReference>
<evidence type="ECO:0000259" key="1">
    <source>
        <dbReference type="PROSITE" id="PS50835"/>
    </source>
</evidence>
<sequence>MIPFSLQWYKDGKPIGIKKDFPQSSGDSFLMANANKEDSGQYKCEATNFRGSDSKDVVVTGIALPEIKGMDEGRLVMSVGDSITLKCAVISDSPYDVKWLHKKSGIEEGTLLSPSDAVRIQKDSLSIPSLKLTEVGKYVCRASNKGMSIIYRFYEI</sequence>
<dbReference type="InterPro" id="IPR013098">
    <property type="entry name" value="Ig_I-set"/>
</dbReference>
<dbReference type="InterPro" id="IPR003599">
    <property type="entry name" value="Ig_sub"/>
</dbReference>
<dbReference type="SMART" id="SM00408">
    <property type="entry name" value="IGc2"/>
    <property type="match status" value="2"/>
</dbReference>
<evidence type="ECO:0000313" key="2">
    <source>
        <dbReference type="EMBL" id="KAG8223338.1"/>
    </source>
</evidence>
<dbReference type="SUPFAM" id="SSF48726">
    <property type="entry name" value="Immunoglobulin"/>
    <property type="match status" value="2"/>
</dbReference>
<feature type="domain" description="Ig-like" evidence="1">
    <location>
        <begin position="1"/>
        <end position="60"/>
    </location>
</feature>
<dbReference type="Pfam" id="PF07679">
    <property type="entry name" value="I-set"/>
    <property type="match status" value="2"/>
</dbReference>
<dbReference type="Proteomes" id="UP000792457">
    <property type="component" value="Unassembled WGS sequence"/>
</dbReference>
<dbReference type="GO" id="GO:0009897">
    <property type="term" value="C:external side of plasma membrane"/>
    <property type="evidence" value="ECO:0007669"/>
    <property type="project" value="TreeGrafter"/>
</dbReference>
<dbReference type="InterPro" id="IPR003598">
    <property type="entry name" value="Ig_sub2"/>
</dbReference>
<dbReference type="GO" id="GO:0055037">
    <property type="term" value="C:recycling endosome"/>
    <property type="evidence" value="ECO:0007669"/>
    <property type="project" value="TreeGrafter"/>
</dbReference>
<dbReference type="SMART" id="SM00409">
    <property type="entry name" value="IG"/>
    <property type="match status" value="1"/>
</dbReference>
<proteinExistence type="predicted"/>
<dbReference type="PROSITE" id="PS50835">
    <property type="entry name" value="IG_LIKE"/>
    <property type="match status" value="2"/>
</dbReference>
<reference evidence="2" key="2">
    <citation type="submission" date="2017-10" db="EMBL/GenBank/DDBJ databases">
        <title>Ladona fulva Genome sequencing and assembly.</title>
        <authorList>
            <person name="Murali S."/>
            <person name="Richards S."/>
            <person name="Bandaranaike D."/>
            <person name="Bellair M."/>
            <person name="Blankenburg K."/>
            <person name="Chao H."/>
            <person name="Dinh H."/>
            <person name="Doddapaneni H."/>
            <person name="Dugan-Rocha S."/>
            <person name="Elkadiri S."/>
            <person name="Gnanaolivu R."/>
            <person name="Hernandez B."/>
            <person name="Skinner E."/>
            <person name="Javaid M."/>
            <person name="Lee S."/>
            <person name="Li M."/>
            <person name="Ming W."/>
            <person name="Munidasa M."/>
            <person name="Muniz J."/>
            <person name="Nguyen L."/>
            <person name="Hughes D."/>
            <person name="Osuji N."/>
            <person name="Pu L.-L."/>
            <person name="Puazo M."/>
            <person name="Qu C."/>
            <person name="Quiroz J."/>
            <person name="Raj R."/>
            <person name="Weissenberger G."/>
            <person name="Xin Y."/>
            <person name="Zou X."/>
            <person name="Han Y."/>
            <person name="Worley K."/>
            <person name="Muzny D."/>
            <person name="Gibbs R."/>
        </authorList>
    </citation>
    <scope>NUCLEOTIDE SEQUENCE</scope>
    <source>
        <strain evidence="2">Sampled in the wild</strain>
    </source>
</reference>
<dbReference type="GO" id="GO:0042609">
    <property type="term" value="F:CD4 receptor binding"/>
    <property type="evidence" value="ECO:0007669"/>
    <property type="project" value="TreeGrafter"/>
</dbReference>
<dbReference type="InterPro" id="IPR013783">
    <property type="entry name" value="Ig-like_fold"/>
</dbReference>